<name>A0AAE3RA49_9BACT</name>
<dbReference type="AlphaFoldDB" id="A0AAE3RA49"/>
<protein>
    <recommendedName>
        <fullName evidence="3">SMI1/KNR4 family protein</fullName>
    </recommendedName>
</protein>
<gene>
    <name evidence="1" type="ORF">QNI22_26950</name>
</gene>
<keyword evidence="2" id="KW-1185">Reference proteome</keyword>
<comment type="caution">
    <text evidence="1">The sequence shown here is derived from an EMBL/GenBank/DDBJ whole genome shotgun (WGS) entry which is preliminary data.</text>
</comment>
<dbReference type="RefSeq" id="WP_314515497.1">
    <property type="nucleotide sequence ID" value="NZ_JASJOU010000011.1"/>
</dbReference>
<reference evidence="1" key="1">
    <citation type="submission" date="2023-05" db="EMBL/GenBank/DDBJ databases">
        <authorList>
            <person name="Zhang X."/>
        </authorList>
    </citation>
    <scope>NUCLEOTIDE SEQUENCE</scope>
    <source>
        <strain evidence="1">BD1B2-1</strain>
    </source>
</reference>
<accession>A0AAE3RA49</accession>
<organism evidence="1 2">
    <name type="scientific">Xanthocytophaga agilis</name>
    <dbReference type="NCBI Taxonomy" id="3048010"/>
    <lineage>
        <taxon>Bacteria</taxon>
        <taxon>Pseudomonadati</taxon>
        <taxon>Bacteroidota</taxon>
        <taxon>Cytophagia</taxon>
        <taxon>Cytophagales</taxon>
        <taxon>Rhodocytophagaceae</taxon>
        <taxon>Xanthocytophaga</taxon>
    </lineage>
</organism>
<dbReference type="EMBL" id="JASJOU010000011">
    <property type="protein sequence ID" value="MDJ1504327.1"/>
    <property type="molecule type" value="Genomic_DNA"/>
</dbReference>
<dbReference type="Proteomes" id="UP001232063">
    <property type="component" value="Unassembled WGS sequence"/>
</dbReference>
<evidence type="ECO:0008006" key="3">
    <source>
        <dbReference type="Google" id="ProtNLM"/>
    </source>
</evidence>
<sequence>MLSLTEFQKNFGTLPVPDTLVQLLTFQDTIPEGSFYAEGFQLCLLQNEGIRSYSEDEEFLASLIEFAQADWTGSTYVLWINESTKSLEEMPIVVLGSEGGYHVVAQNLVELVRLLTLDTEPLVDWEKVSYYKDGSDCISSSCAHEYKAWVLHTFQLNSIETNDEADDSIKQAQGLYQDAFHNWINKYIPE</sequence>
<evidence type="ECO:0000313" key="1">
    <source>
        <dbReference type="EMBL" id="MDJ1504327.1"/>
    </source>
</evidence>
<proteinExistence type="predicted"/>
<evidence type="ECO:0000313" key="2">
    <source>
        <dbReference type="Proteomes" id="UP001232063"/>
    </source>
</evidence>